<dbReference type="GO" id="GO:0016020">
    <property type="term" value="C:membrane"/>
    <property type="evidence" value="ECO:0007669"/>
    <property type="project" value="TreeGrafter"/>
</dbReference>
<dbReference type="Proteomes" id="UP001153620">
    <property type="component" value="Chromosome 2"/>
</dbReference>
<dbReference type="Gene3D" id="1.20.5.1200">
    <property type="entry name" value="Alpha-tocopherol transfer"/>
    <property type="match status" value="1"/>
</dbReference>
<proteinExistence type="predicted"/>
<name>A0A9N9RWV7_9DIPT</name>
<dbReference type="PANTHER" id="PTHR10174">
    <property type="entry name" value="ALPHA-TOCOPHEROL TRANSFER PROTEIN-RELATED"/>
    <property type="match status" value="1"/>
</dbReference>
<keyword evidence="3" id="KW-1185">Reference proteome</keyword>
<feature type="domain" description="CRAL-TRIO" evidence="1">
    <location>
        <begin position="101"/>
        <end position="231"/>
    </location>
</feature>
<dbReference type="Pfam" id="PF00650">
    <property type="entry name" value="CRAL_TRIO"/>
    <property type="match status" value="1"/>
</dbReference>
<dbReference type="SUPFAM" id="SSF52087">
    <property type="entry name" value="CRAL/TRIO domain"/>
    <property type="match status" value="1"/>
</dbReference>
<dbReference type="GO" id="GO:1902936">
    <property type="term" value="F:phosphatidylinositol bisphosphate binding"/>
    <property type="evidence" value="ECO:0007669"/>
    <property type="project" value="TreeGrafter"/>
</dbReference>
<accession>A0A9N9RWV7</accession>
<dbReference type="Gene3D" id="3.40.525.10">
    <property type="entry name" value="CRAL-TRIO lipid binding domain"/>
    <property type="match status" value="1"/>
</dbReference>
<reference evidence="2" key="1">
    <citation type="submission" date="2022-01" db="EMBL/GenBank/DDBJ databases">
        <authorList>
            <person name="King R."/>
        </authorList>
    </citation>
    <scope>NUCLEOTIDE SEQUENCE</scope>
</reference>
<dbReference type="InterPro" id="IPR036273">
    <property type="entry name" value="CRAL/TRIO_N_dom_sf"/>
</dbReference>
<protein>
    <recommendedName>
        <fullName evidence="1">CRAL-TRIO domain-containing protein</fullName>
    </recommendedName>
</protein>
<dbReference type="OrthoDB" id="6682367at2759"/>
<dbReference type="InterPro" id="IPR036865">
    <property type="entry name" value="CRAL-TRIO_dom_sf"/>
</dbReference>
<dbReference type="EMBL" id="OU895878">
    <property type="protein sequence ID" value="CAG9805322.1"/>
    <property type="molecule type" value="Genomic_DNA"/>
</dbReference>
<dbReference type="Gene3D" id="1.10.8.20">
    <property type="entry name" value="N-terminal domain of phosphatidylinositol transfer protein sec14p"/>
    <property type="match status" value="1"/>
</dbReference>
<dbReference type="SUPFAM" id="SSF46938">
    <property type="entry name" value="CRAL/TRIO N-terminal domain"/>
    <property type="match status" value="1"/>
</dbReference>
<evidence type="ECO:0000313" key="3">
    <source>
        <dbReference type="Proteomes" id="UP001153620"/>
    </source>
</evidence>
<reference evidence="2" key="2">
    <citation type="submission" date="2022-10" db="EMBL/GenBank/DDBJ databases">
        <authorList>
            <consortium name="ENA_rothamsted_submissions"/>
            <consortium name="culmorum"/>
            <person name="King R."/>
        </authorList>
    </citation>
    <scope>NUCLEOTIDE SEQUENCE</scope>
</reference>
<dbReference type="AlphaFoldDB" id="A0A9N9RWV7"/>
<dbReference type="InterPro" id="IPR001251">
    <property type="entry name" value="CRAL-TRIO_dom"/>
</dbReference>
<evidence type="ECO:0000259" key="1">
    <source>
        <dbReference type="Pfam" id="PF00650"/>
    </source>
</evidence>
<dbReference type="CDD" id="cd00170">
    <property type="entry name" value="SEC14"/>
    <property type="match status" value="1"/>
</dbReference>
<sequence>MSELTSFFTEKAKINFGEDESRKNQSLAQFREWICKHPFIKRCNPTDAHLLAHLRCCKYSMSNAFEQFEKCLLFIKTHEDWFKLSAEDYERALQLYESGFIKILKKRDSEGRRNAVFTSSLGDPNKFNGDDVMNLQCILFPILINEEETQICGMNYINSCKNTTVSHLSLLSMKKTFDALTNLKVFPLSVKNIFIIGVPQFATQALNMLKYVLTDKMRKRFHVFNEVSDLSDENVKAALSDDCGSKEVENIRELVKKHSEMLSSFLDFELDMDKASESKNVKSFENVGSFRKLEID</sequence>
<organism evidence="2 3">
    <name type="scientific">Chironomus riparius</name>
    <dbReference type="NCBI Taxonomy" id="315576"/>
    <lineage>
        <taxon>Eukaryota</taxon>
        <taxon>Metazoa</taxon>
        <taxon>Ecdysozoa</taxon>
        <taxon>Arthropoda</taxon>
        <taxon>Hexapoda</taxon>
        <taxon>Insecta</taxon>
        <taxon>Pterygota</taxon>
        <taxon>Neoptera</taxon>
        <taxon>Endopterygota</taxon>
        <taxon>Diptera</taxon>
        <taxon>Nematocera</taxon>
        <taxon>Chironomoidea</taxon>
        <taxon>Chironomidae</taxon>
        <taxon>Chironominae</taxon>
        <taxon>Chironomus</taxon>
    </lineage>
</organism>
<gene>
    <name evidence="2" type="ORF">CHIRRI_LOCUS8196</name>
</gene>
<evidence type="ECO:0000313" key="2">
    <source>
        <dbReference type="EMBL" id="CAG9805322.1"/>
    </source>
</evidence>
<dbReference type="PANTHER" id="PTHR10174:SF208">
    <property type="entry name" value="CRAL-TRIO DOMAIN-CONTAINING PROTEIN DDB_G0278031"/>
    <property type="match status" value="1"/>
</dbReference>